<dbReference type="RefSeq" id="WP_116879920.1">
    <property type="nucleotide sequence ID" value="NZ_QURB01000002.1"/>
</dbReference>
<accession>A0A3E1EZF1</accession>
<reference evidence="2 3" key="1">
    <citation type="submission" date="2018-08" db="EMBL/GenBank/DDBJ databases">
        <title>The draft genome squence of Brumimicrobium sp. N62.</title>
        <authorList>
            <person name="Du Z.-J."/>
            <person name="Luo H.-R."/>
        </authorList>
    </citation>
    <scope>NUCLEOTIDE SEQUENCE [LARGE SCALE GENOMIC DNA]</scope>
    <source>
        <strain evidence="2 3">N62</strain>
    </source>
</reference>
<dbReference type="EMBL" id="QURB01000002">
    <property type="protein sequence ID" value="RFC54941.1"/>
    <property type="molecule type" value="Genomic_DNA"/>
</dbReference>
<evidence type="ECO:0000313" key="2">
    <source>
        <dbReference type="EMBL" id="RFC54941.1"/>
    </source>
</evidence>
<dbReference type="InterPro" id="IPR031009">
    <property type="entry name" value="Tcm_partner"/>
</dbReference>
<protein>
    <submittedName>
        <fullName evidence="2">Three-Cys-motif partner protein TcmP</fullName>
    </submittedName>
</protein>
<organism evidence="2 3">
    <name type="scientific">Brumimicrobium aurantiacum</name>
    <dbReference type="NCBI Taxonomy" id="1737063"/>
    <lineage>
        <taxon>Bacteria</taxon>
        <taxon>Pseudomonadati</taxon>
        <taxon>Bacteroidota</taxon>
        <taxon>Flavobacteriia</taxon>
        <taxon>Flavobacteriales</taxon>
        <taxon>Crocinitomicaceae</taxon>
        <taxon>Brumimicrobium</taxon>
    </lineage>
</organism>
<proteinExistence type="predicted"/>
<name>A0A3E1EZF1_9FLAO</name>
<keyword evidence="3" id="KW-1185">Reference proteome</keyword>
<dbReference type="OrthoDB" id="5318244at2"/>
<dbReference type="InterPro" id="IPR054339">
    <property type="entry name" value="GMT_wHTH"/>
</dbReference>
<sequence length="366" mass="42778">MAAIDLHDKPFDEVTQIKLTLFESYAQAWIPTFLMTPFAKELHIFDFFAGTGYDLDGNSGSPIKILDKVIEQKELILQKDKKVVLHFNEFNFKKFKLLKEACENKVNDNGLLGFVDLKLYNEDFAVLFPELLKTIKKHPALVFLDQNGVKYISDDYFSELEKMHQTDFIYFLSSSYIKRFISRPEFMKHLNLDYEEIKRSKYSNIHRIICEQLKKNLPLDSKLKLYPFSLKKGVNIHGLIFGSKHPSAVDKFLNIAWKLNDKNGDANFDIDDEANANQLDLFTGERRLTKKQAFQEEVKAKVLNGEIESNKQLLEFTYEKGHIGKHAQECLKKLKKERKIEYNGRSPLVTYNNVFKDKKIIHYEKI</sequence>
<dbReference type="Pfam" id="PF22560">
    <property type="entry name" value="GMT-wHTH"/>
    <property type="match status" value="1"/>
</dbReference>
<dbReference type="AlphaFoldDB" id="A0A3E1EZF1"/>
<evidence type="ECO:0000259" key="1">
    <source>
        <dbReference type="Pfam" id="PF22560"/>
    </source>
</evidence>
<comment type="caution">
    <text evidence="2">The sequence shown here is derived from an EMBL/GenBank/DDBJ whole genome shotgun (WGS) entry which is preliminary data.</text>
</comment>
<dbReference type="NCBIfam" id="TIGR04474">
    <property type="entry name" value="tcm_partner"/>
    <property type="match status" value="1"/>
</dbReference>
<dbReference type="Proteomes" id="UP000257127">
    <property type="component" value="Unassembled WGS sequence"/>
</dbReference>
<gene>
    <name evidence="2" type="primary">tcmP</name>
    <name evidence="2" type="ORF">DXU93_03730</name>
</gene>
<feature type="domain" description="GMT-like wHTH" evidence="1">
    <location>
        <begin position="270"/>
        <end position="344"/>
    </location>
</feature>
<evidence type="ECO:0000313" key="3">
    <source>
        <dbReference type="Proteomes" id="UP000257127"/>
    </source>
</evidence>